<evidence type="ECO:0000313" key="1">
    <source>
        <dbReference type="EMBL" id="PNZ29901.1"/>
    </source>
</evidence>
<dbReference type="Pfam" id="PF25209">
    <property type="entry name" value="Phage_capsid_4"/>
    <property type="match status" value="1"/>
</dbReference>
<dbReference type="Proteomes" id="UP000242752">
    <property type="component" value="Unassembled WGS sequence"/>
</dbReference>
<gene>
    <name evidence="1" type="ORF">CD122_01130</name>
</gene>
<organism evidence="1 2">
    <name type="scientific">Staphylococcus rostri</name>
    <dbReference type="NCBI Taxonomy" id="522262"/>
    <lineage>
        <taxon>Bacteria</taxon>
        <taxon>Bacillati</taxon>
        <taxon>Bacillota</taxon>
        <taxon>Bacilli</taxon>
        <taxon>Bacillales</taxon>
        <taxon>Staphylococcaceae</taxon>
        <taxon>Staphylococcus</taxon>
    </lineage>
</organism>
<dbReference type="EMBL" id="PPRF01000010">
    <property type="protein sequence ID" value="PNZ29901.1"/>
    <property type="molecule type" value="Genomic_DNA"/>
</dbReference>
<dbReference type="NCBIfam" id="TIGR04387">
    <property type="entry name" value="capsid_maj_N4"/>
    <property type="match status" value="1"/>
</dbReference>
<dbReference type="RefSeq" id="WP_103357186.1">
    <property type="nucleotide sequence ID" value="NZ_PPRF01000010.1"/>
</dbReference>
<keyword evidence="2" id="KW-1185">Reference proteome</keyword>
<dbReference type="OrthoDB" id="2065410at2"/>
<accession>A0A2K3YWC2</accession>
<comment type="caution">
    <text evidence="1">The sequence shown here is derived from an EMBL/GenBank/DDBJ whole genome shotgun (WGS) entry which is preliminary data.</text>
</comment>
<protein>
    <submittedName>
        <fullName evidence="1">N4-gp56 family major capsid protein</fullName>
    </submittedName>
</protein>
<reference evidence="1 2" key="1">
    <citation type="submission" date="2017-08" db="EMBL/GenBank/DDBJ databases">
        <title>Draft genome sequences of 64 type strains of genus Staph aureus.</title>
        <authorList>
            <person name="Cole K."/>
            <person name="Golubchik T."/>
            <person name="Russell J."/>
            <person name="Foster D."/>
            <person name="Llewelyn M."/>
            <person name="Wilson D."/>
            <person name="Crook D."/>
            <person name="Paul J."/>
        </authorList>
    </citation>
    <scope>NUCLEOTIDE SEQUENCE [LARGE SCALE GENOMIC DNA]</scope>
    <source>
        <strain evidence="1 2">DSM 21968</strain>
    </source>
</reference>
<evidence type="ECO:0000313" key="2">
    <source>
        <dbReference type="Proteomes" id="UP000242752"/>
    </source>
</evidence>
<name>A0A2K3YWC2_9STAP</name>
<dbReference type="SUPFAM" id="SSF56563">
    <property type="entry name" value="Major capsid protein gp5"/>
    <property type="match status" value="1"/>
</dbReference>
<dbReference type="AlphaFoldDB" id="A0A2K3YWC2"/>
<sequence>MTQTKKENLINPEVLAAVVGGQMENAIRFTPYAVTDNTLVGQPGDTITRPKYAYIGPAEDLQEGVPMDTTQMSMTTTKVTVKETGKAVEVTQTAVITNINGTLQEAARQLAMALADKVEIDYITELRTARLSATVSANASGILDAIEVFDSENEEDYVLHVNPKDYNKLVKSLFSAGGNVQDRAIAKGDVAELVGVSDIVKSKRINEKEAFLQRRGAMEIVNKKRPEAYTDFDILKRTHVLSTNYHYGVNLKDDNGVVKVTFKEAAASEEM</sequence>
<proteinExistence type="predicted"/>